<reference evidence="2 3" key="1">
    <citation type="submission" date="2019-06" db="EMBL/GenBank/DDBJ databases">
        <title>Sequencing the genomes of 1000 actinobacteria strains.</title>
        <authorList>
            <person name="Klenk H.-P."/>
        </authorList>
    </citation>
    <scope>NUCLEOTIDE SEQUENCE [LARGE SCALE GENOMIC DNA]</scope>
    <source>
        <strain evidence="2 3">DSM 41929</strain>
    </source>
</reference>
<evidence type="ECO:0000256" key="1">
    <source>
        <dbReference type="SAM" id="MobiDB-lite"/>
    </source>
</evidence>
<dbReference type="RefSeq" id="WP_167528558.1">
    <property type="nucleotide sequence ID" value="NZ_JBPJFI010000002.1"/>
</dbReference>
<keyword evidence="3" id="KW-1185">Reference proteome</keyword>
<evidence type="ECO:0000313" key="3">
    <source>
        <dbReference type="Proteomes" id="UP000318103"/>
    </source>
</evidence>
<gene>
    <name evidence="2" type="ORF">FB563_8123</name>
</gene>
<protein>
    <submittedName>
        <fullName evidence="2">Uncharacterized protein</fullName>
    </submittedName>
</protein>
<dbReference type="AlphaFoldDB" id="A0A542SXX0"/>
<accession>A0A542SXX0</accession>
<dbReference type="Proteomes" id="UP000318103">
    <property type="component" value="Unassembled WGS sequence"/>
</dbReference>
<organism evidence="2 3">
    <name type="scientific">Streptomyces puniciscabiei</name>
    <dbReference type="NCBI Taxonomy" id="164348"/>
    <lineage>
        <taxon>Bacteria</taxon>
        <taxon>Bacillati</taxon>
        <taxon>Actinomycetota</taxon>
        <taxon>Actinomycetes</taxon>
        <taxon>Kitasatosporales</taxon>
        <taxon>Streptomycetaceae</taxon>
        <taxon>Streptomyces</taxon>
    </lineage>
</organism>
<sequence>MSGEEDEKDRKEQFDTALEEVLREVEEAEKRDEDKAAGGEAGDAITPNTEAQEQAGED</sequence>
<feature type="region of interest" description="Disordered" evidence="1">
    <location>
        <begin position="1"/>
        <end position="58"/>
    </location>
</feature>
<feature type="compositionally biased region" description="Basic and acidic residues" evidence="1">
    <location>
        <begin position="8"/>
        <end position="37"/>
    </location>
</feature>
<name>A0A542SXX0_9ACTN</name>
<proteinExistence type="predicted"/>
<comment type="caution">
    <text evidence="2">The sequence shown here is derived from an EMBL/GenBank/DDBJ whole genome shotgun (WGS) entry which is preliminary data.</text>
</comment>
<evidence type="ECO:0000313" key="2">
    <source>
        <dbReference type="EMBL" id="TQK79412.1"/>
    </source>
</evidence>
<dbReference type="EMBL" id="VFNX01000006">
    <property type="protein sequence ID" value="TQK79412.1"/>
    <property type="molecule type" value="Genomic_DNA"/>
</dbReference>